<proteinExistence type="predicted"/>
<dbReference type="STRING" id="1036611.A0A1L9P4T2"/>
<name>A0A1L9P4T2_ASPVE</name>
<keyword evidence="2" id="KW-1185">Reference proteome</keyword>
<dbReference type="PANTHER" id="PTHR38116:SF1">
    <property type="entry name" value="BZIP DOMAIN-CONTAINING PROTEIN"/>
    <property type="match status" value="1"/>
</dbReference>
<organism evidence="1 2">
    <name type="scientific">Aspergillus versicolor CBS 583.65</name>
    <dbReference type="NCBI Taxonomy" id="1036611"/>
    <lineage>
        <taxon>Eukaryota</taxon>
        <taxon>Fungi</taxon>
        <taxon>Dikarya</taxon>
        <taxon>Ascomycota</taxon>
        <taxon>Pezizomycotina</taxon>
        <taxon>Eurotiomycetes</taxon>
        <taxon>Eurotiomycetidae</taxon>
        <taxon>Eurotiales</taxon>
        <taxon>Aspergillaceae</taxon>
        <taxon>Aspergillus</taxon>
        <taxon>Aspergillus subgen. Nidulantes</taxon>
    </lineage>
</organism>
<dbReference type="PANTHER" id="PTHR38116">
    <property type="entry name" value="CHROMOSOME 7, WHOLE GENOME SHOTGUN SEQUENCE"/>
    <property type="match status" value="1"/>
</dbReference>
<dbReference type="EMBL" id="KV878125">
    <property type="protein sequence ID" value="OJI96454.1"/>
    <property type="molecule type" value="Genomic_DNA"/>
</dbReference>
<evidence type="ECO:0000313" key="1">
    <source>
        <dbReference type="EMBL" id="OJI96454.1"/>
    </source>
</evidence>
<dbReference type="RefSeq" id="XP_040662217.1">
    <property type="nucleotide sequence ID" value="XM_040815946.1"/>
</dbReference>
<accession>A0A1L9P4T2</accession>
<reference evidence="2" key="1">
    <citation type="journal article" date="2017" name="Genome Biol.">
        <title>Comparative genomics reveals high biological diversity and specific adaptations in the industrially and medically important fungal genus Aspergillus.</title>
        <authorList>
            <person name="de Vries R.P."/>
            <person name="Riley R."/>
            <person name="Wiebenga A."/>
            <person name="Aguilar-Osorio G."/>
            <person name="Amillis S."/>
            <person name="Uchima C.A."/>
            <person name="Anderluh G."/>
            <person name="Asadollahi M."/>
            <person name="Askin M."/>
            <person name="Barry K."/>
            <person name="Battaglia E."/>
            <person name="Bayram O."/>
            <person name="Benocci T."/>
            <person name="Braus-Stromeyer S.A."/>
            <person name="Caldana C."/>
            <person name="Canovas D."/>
            <person name="Cerqueira G.C."/>
            <person name="Chen F."/>
            <person name="Chen W."/>
            <person name="Choi C."/>
            <person name="Clum A."/>
            <person name="Dos Santos R.A."/>
            <person name="Damasio A.R."/>
            <person name="Diallinas G."/>
            <person name="Emri T."/>
            <person name="Fekete E."/>
            <person name="Flipphi M."/>
            <person name="Freyberg S."/>
            <person name="Gallo A."/>
            <person name="Gournas C."/>
            <person name="Habgood R."/>
            <person name="Hainaut M."/>
            <person name="Harispe M.L."/>
            <person name="Henrissat B."/>
            <person name="Hilden K.S."/>
            <person name="Hope R."/>
            <person name="Hossain A."/>
            <person name="Karabika E."/>
            <person name="Karaffa L."/>
            <person name="Karanyi Z."/>
            <person name="Krasevec N."/>
            <person name="Kuo A."/>
            <person name="Kusch H."/>
            <person name="LaButti K."/>
            <person name="Lagendijk E.L."/>
            <person name="Lapidus A."/>
            <person name="Levasseur A."/>
            <person name="Lindquist E."/>
            <person name="Lipzen A."/>
            <person name="Logrieco A.F."/>
            <person name="MacCabe A."/>
            <person name="Maekelae M.R."/>
            <person name="Malavazi I."/>
            <person name="Melin P."/>
            <person name="Meyer V."/>
            <person name="Mielnichuk N."/>
            <person name="Miskei M."/>
            <person name="Molnar A.P."/>
            <person name="Mule G."/>
            <person name="Ngan C.Y."/>
            <person name="Orejas M."/>
            <person name="Orosz E."/>
            <person name="Ouedraogo J.P."/>
            <person name="Overkamp K.M."/>
            <person name="Park H.-S."/>
            <person name="Perrone G."/>
            <person name="Piumi F."/>
            <person name="Punt P.J."/>
            <person name="Ram A.F."/>
            <person name="Ramon A."/>
            <person name="Rauscher S."/>
            <person name="Record E."/>
            <person name="Riano-Pachon D.M."/>
            <person name="Robert V."/>
            <person name="Roehrig J."/>
            <person name="Ruller R."/>
            <person name="Salamov A."/>
            <person name="Salih N.S."/>
            <person name="Samson R.A."/>
            <person name="Sandor E."/>
            <person name="Sanguinetti M."/>
            <person name="Schuetze T."/>
            <person name="Sepcic K."/>
            <person name="Shelest E."/>
            <person name="Sherlock G."/>
            <person name="Sophianopoulou V."/>
            <person name="Squina F.M."/>
            <person name="Sun H."/>
            <person name="Susca A."/>
            <person name="Todd R.B."/>
            <person name="Tsang A."/>
            <person name="Unkles S.E."/>
            <person name="van de Wiele N."/>
            <person name="van Rossen-Uffink D."/>
            <person name="Oliveira J.V."/>
            <person name="Vesth T.C."/>
            <person name="Visser J."/>
            <person name="Yu J.-H."/>
            <person name="Zhou M."/>
            <person name="Andersen M.R."/>
            <person name="Archer D.B."/>
            <person name="Baker S.E."/>
            <person name="Benoit I."/>
            <person name="Brakhage A.A."/>
            <person name="Braus G.H."/>
            <person name="Fischer R."/>
            <person name="Frisvad J.C."/>
            <person name="Goldman G.H."/>
            <person name="Houbraken J."/>
            <person name="Oakley B."/>
            <person name="Pocsi I."/>
            <person name="Scazzocchio C."/>
            <person name="Seiboth B."/>
            <person name="vanKuyk P.A."/>
            <person name="Wortman J."/>
            <person name="Dyer P.S."/>
            <person name="Grigoriev I.V."/>
        </authorList>
    </citation>
    <scope>NUCLEOTIDE SEQUENCE [LARGE SCALE GENOMIC DNA]</scope>
    <source>
        <strain evidence="2">CBS 583.65</strain>
    </source>
</reference>
<evidence type="ECO:0008006" key="3">
    <source>
        <dbReference type="Google" id="ProtNLM"/>
    </source>
</evidence>
<dbReference type="InterPro" id="IPR021833">
    <property type="entry name" value="DUF3425"/>
</dbReference>
<evidence type="ECO:0000313" key="2">
    <source>
        <dbReference type="Proteomes" id="UP000184073"/>
    </source>
</evidence>
<gene>
    <name evidence="1" type="ORF">ASPVEDRAFT_67366</name>
</gene>
<dbReference type="GeneID" id="63731457"/>
<dbReference type="Pfam" id="PF11905">
    <property type="entry name" value="DUF3425"/>
    <property type="match status" value="1"/>
</dbReference>
<protein>
    <recommendedName>
        <fullName evidence="3">BZIP domain-containing protein</fullName>
    </recommendedName>
</protein>
<dbReference type="VEuPathDB" id="FungiDB:ASPVEDRAFT_67366"/>
<dbReference type="OrthoDB" id="2245989at2759"/>
<sequence length="290" mass="32975">MSQLEGVIRCPDEDWRAVTDPAVRRRLQNKLNQRAQRARMKVARDLQKAAIQEAKKNPKLAVILPRTPRGTFKYNPPVTLSEAAVMMADFDQVAYDRYYTGNPCLDQLLTLSKFNVLRAFIQNFTLLGFALEEIEDDIPSPFNPVLPDMRGPWHLPPALSPTALQVHVSHHPWLDCFPFPQIRDNLVRVADLLNDCDLCSDIMDPANGDVGMIVWGDPWLPESWEVSEFFVQKWFWILRGCPEIVLSSNRWRAKRGLKRLDLSCVSLNGPCNAEGGTGDSENITHLERSP</sequence>
<dbReference type="AlphaFoldDB" id="A0A1L9P4T2"/>
<dbReference type="Proteomes" id="UP000184073">
    <property type="component" value="Unassembled WGS sequence"/>
</dbReference>